<protein>
    <submittedName>
        <fullName evidence="1">Winged helix DNA-binding domain-containing protein</fullName>
    </submittedName>
</protein>
<accession>A0ABV9HLX6</accession>
<dbReference type="RefSeq" id="WP_377137849.1">
    <property type="nucleotide sequence ID" value="NZ_JBHSFI010000005.1"/>
</dbReference>
<organism evidence="1 2">
    <name type="scientific">Promicromonospora alba</name>
    <dbReference type="NCBI Taxonomy" id="1616110"/>
    <lineage>
        <taxon>Bacteria</taxon>
        <taxon>Bacillati</taxon>
        <taxon>Actinomycetota</taxon>
        <taxon>Actinomycetes</taxon>
        <taxon>Micrococcales</taxon>
        <taxon>Promicromonosporaceae</taxon>
        <taxon>Promicromonospora</taxon>
    </lineage>
</organism>
<dbReference type="InterPro" id="IPR009351">
    <property type="entry name" value="AlkZ-like"/>
</dbReference>
<dbReference type="Proteomes" id="UP001596011">
    <property type="component" value="Unassembled WGS sequence"/>
</dbReference>
<reference evidence="2" key="1">
    <citation type="journal article" date="2019" name="Int. J. Syst. Evol. Microbiol.">
        <title>The Global Catalogue of Microorganisms (GCM) 10K type strain sequencing project: providing services to taxonomists for standard genome sequencing and annotation.</title>
        <authorList>
            <consortium name="The Broad Institute Genomics Platform"/>
            <consortium name="The Broad Institute Genome Sequencing Center for Infectious Disease"/>
            <person name="Wu L."/>
            <person name="Ma J."/>
        </authorList>
    </citation>
    <scope>NUCLEOTIDE SEQUENCE [LARGE SCALE GENOMIC DNA]</scope>
    <source>
        <strain evidence="2">CCUG 42722</strain>
    </source>
</reference>
<comment type="caution">
    <text evidence="1">The sequence shown here is derived from an EMBL/GenBank/DDBJ whole genome shotgun (WGS) entry which is preliminary data.</text>
</comment>
<proteinExistence type="predicted"/>
<evidence type="ECO:0000313" key="2">
    <source>
        <dbReference type="Proteomes" id="UP001596011"/>
    </source>
</evidence>
<dbReference type="Pfam" id="PF06224">
    <property type="entry name" value="AlkZ-like"/>
    <property type="match status" value="1"/>
</dbReference>
<evidence type="ECO:0000313" key="1">
    <source>
        <dbReference type="EMBL" id="MFC4630289.1"/>
    </source>
</evidence>
<sequence>MPSGPTELSPAAARRLRLRTQNLTLPDGGAGTPDLSPADVVRRMVALQGQDLPAVLRAIAVRSRQGTTLDDVRAAFDAGELVRGWTQRGTLFATTPGDLAALLSLTAARMLRTGRRVRETEGLDDDVVAGAEAVALEALRASPDGGGISRTAMVDLWQQAGIPIEGQRGYHLIATLGVQGVLHWGPFAGAQQLMVESPGAGLGGIPAEEPDTALRRIARAYFASRGPATTEDLAWWLGLPKVPVRNAVAALRAERPEAVAEVVVDGKVMLVGQPASGADADPAGGSDTDLAEPSGVLLVPGFDEIVLGYQDRELVADAEAMRTVVPFVNGIFRPAVLLDGRVVGTWRRAPKSGEAPFELVPGIQADTRATIEAAVAAWHLG</sequence>
<dbReference type="EMBL" id="JBHSFI010000005">
    <property type="protein sequence ID" value="MFC4630289.1"/>
    <property type="molecule type" value="Genomic_DNA"/>
</dbReference>
<keyword evidence="1" id="KW-0238">DNA-binding</keyword>
<dbReference type="PANTHER" id="PTHR38479">
    <property type="entry name" value="LMO0824 PROTEIN"/>
    <property type="match status" value="1"/>
</dbReference>
<dbReference type="GO" id="GO:0003677">
    <property type="term" value="F:DNA binding"/>
    <property type="evidence" value="ECO:0007669"/>
    <property type="project" value="UniProtKB-KW"/>
</dbReference>
<gene>
    <name evidence="1" type="ORF">ACFO6V_18725</name>
</gene>
<keyword evidence="2" id="KW-1185">Reference proteome</keyword>
<name>A0ABV9HLX6_9MICO</name>
<dbReference type="PANTHER" id="PTHR38479:SF2">
    <property type="entry name" value="WINGED HELIX DNA-BINDING DOMAIN-CONTAINING PROTEIN"/>
    <property type="match status" value="1"/>
</dbReference>